<keyword evidence="5" id="KW-0677">Repeat</keyword>
<dbReference type="GO" id="GO:0005524">
    <property type="term" value="F:ATP binding"/>
    <property type="evidence" value="ECO:0007669"/>
    <property type="project" value="UniProtKB-KW"/>
</dbReference>
<dbReference type="HOGENOM" id="CLU_002274_2_1_1"/>
<dbReference type="InterPro" id="IPR032675">
    <property type="entry name" value="LRR_dom_sf"/>
</dbReference>
<evidence type="ECO:0000256" key="4">
    <source>
        <dbReference type="ARBA" id="ARBA00022614"/>
    </source>
</evidence>
<dbReference type="SUPFAM" id="SSF52047">
    <property type="entry name" value="RNI-like"/>
    <property type="match status" value="2"/>
</dbReference>
<dbReference type="InterPro" id="IPR011029">
    <property type="entry name" value="DEATH-like_dom_sf"/>
</dbReference>
<dbReference type="Pfam" id="PF13516">
    <property type="entry name" value="LRR_6"/>
    <property type="match status" value="7"/>
</dbReference>
<dbReference type="InterPro" id="IPR029495">
    <property type="entry name" value="NACHT-assoc"/>
</dbReference>
<dbReference type="SMART" id="SM01288">
    <property type="entry name" value="FISNA"/>
    <property type="match status" value="1"/>
</dbReference>
<dbReference type="PANTHER" id="PTHR45690">
    <property type="entry name" value="NACHT, LRR AND PYD DOMAINS-CONTAINING PROTEIN 12"/>
    <property type="match status" value="1"/>
</dbReference>
<dbReference type="FunCoup" id="F7GHL5">
    <property type="interactions" value="350"/>
</dbReference>
<evidence type="ECO:0000256" key="5">
    <source>
        <dbReference type="ARBA" id="ARBA00022737"/>
    </source>
</evidence>
<dbReference type="SUPFAM" id="SSF52540">
    <property type="entry name" value="P-loop containing nucleoside triphosphate hydrolases"/>
    <property type="match status" value="1"/>
</dbReference>
<protein>
    <submittedName>
        <fullName evidence="10">NACHT, LRR and PYD domains-containing protein 3</fullName>
    </submittedName>
</protein>
<keyword evidence="3" id="KW-0963">Cytoplasm</keyword>
<evidence type="ECO:0000256" key="6">
    <source>
        <dbReference type="ARBA" id="ARBA00022741"/>
    </source>
</evidence>
<dbReference type="Pfam" id="PF17779">
    <property type="entry name" value="WHD_NOD2"/>
    <property type="match status" value="1"/>
</dbReference>
<dbReference type="KEGG" id="mdo:100018508"/>
<dbReference type="InterPro" id="IPR041267">
    <property type="entry name" value="NLRP_HD2"/>
</dbReference>
<dbReference type="Gene3D" id="3.40.50.300">
    <property type="entry name" value="P-loop containing nucleotide triphosphate hydrolases"/>
    <property type="match status" value="1"/>
</dbReference>
<dbReference type="Bgee" id="ENSMODG00000008879">
    <property type="expression patterns" value="Expressed in blood and 5 other cell types or tissues"/>
</dbReference>
<dbReference type="InParanoid" id="F7GHL5"/>
<evidence type="ECO:0000259" key="8">
    <source>
        <dbReference type="PROSITE" id="PS50824"/>
    </source>
</evidence>
<dbReference type="InterPro" id="IPR004020">
    <property type="entry name" value="DAPIN"/>
</dbReference>
<dbReference type="GO" id="GO:0005737">
    <property type="term" value="C:cytoplasm"/>
    <property type="evidence" value="ECO:0000318"/>
    <property type="project" value="GO_Central"/>
</dbReference>
<dbReference type="SMART" id="SM01289">
    <property type="entry name" value="PYRIN"/>
    <property type="match status" value="1"/>
</dbReference>
<dbReference type="SUPFAM" id="SSF47986">
    <property type="entry name" value="DEATH domain"/>
    <property type="match status" value="1"/>
</dbReference>
<dbReference type="OrthoDB" id="120976at2759"/>
<dbReference type="InterPro" id="IPR001611">
    <property type="entry name" value="Leu-rich_rpt"/>
</dbReference>
<evidence type="ECO:0000313" key="10">
    <source>
        <dbReference type="Ensembl" id="ENSMODP00000025242.3"/>
    </source>
</evidence>
<dbReference type="InterPro" id="IPR050637">
    <property type="entry name" value="NLRP_innate_immun_reg"/>
</dbReference>
<evidence type="ECO:0000259" key="9">
    <source>
        <dbReference type="PROSITE" id="PS50837"/>
    </source>
</evidence>
<dbReference type="Ensembl" id="ENSMODT00000025691.4">
    <property type="protein sequence ID" value="ENSMODP00000025242.3"/>
    <property type="gene ID" value="ENSMODG00000008879.4"/>
</dbReference>
<accession>F7GHL5</accession>
<dbReference type="InterPro" id="IPR041075">
    <property type="entry name" value="NOD1/2_WH"/>
</dbReference>
<sequence>MTESVRCILVRYLEELTFEELKKFKLFLEDSPPKEKFLRIPRSQMKKADNTDMAELMVHHYGEGEAWDVALMIWEKMGLRELWEQAKREAPQMEKLRWNSRFLKGKDKKSERRKLGFWKHVDKLMKKWSGQDHMDQWNEGCQTTYRNRIMEKFRVMRDRNSCPGEYENLHHRFTRLLLLQEYRHREQKEHELLAIGWEHAEIMENQGQLIEVASLFDPDKKREAHPQVVVLQGAAGIGKTTLARKVILDWAEGNLYQDKFDYVFYLHCREMNHLREKKIRFADLIANDWPFLEASMKRILSHPEKLLFVIDGLDELKFSCDEHSYDLCKDWNLQQPVPILLSSLLRKTMLLESSLLITTRLTALEKCDFLFENPRHVEILGFSEEDRWKYFCKFFGDEDQAQQAFSLIVNNETLFTMCFVPLMCWIICTCMKQQMRRKKDLKQASKTTTTLYMCYLSSLATPGARSCSVQHHRSLCRMAAEGIWEGKILFDGDDLRRHGLEASDVSAFLDMHIFQKDSDSENCYSFIHLSFQEFFAAMFYALGEEKETGGRAVPPIPGVKDLLAKCRDSATSFVALTVHFLFGFLNADNRKRLEEIYDCKISQEIKLELLQWIQAVTEQQHKDPSLRNDLLEMFSHLYETQDEEFVTTAMAHFQEISLNIYSKLHFLISVFCIKFCHNLGKIRLNIARFQMKSLQFKVFQLAVVDWQHLFSVLSKNQNLRTLDLSGTELANSAVNALCSELSQSSCKLQKLSLSKCQLTASCCQHLSSLLKNNKNLTYLDLSMNFLGDEGIKALCEVLRNQNCNIQELNLSRCRFSDACCKNLSSALMAHGNINILDLSENTLADVGMNLLCEALGSSDCNLQELKLSQCHFTDACCQDLSTCIKNQSLIHLDVSGNFLQDSGIRLLCEALRHPTCNLQKLLLSLCHITDSSCQDVSFALKNNRSLIHLDLGCNNLYNHGVKLLCEALENQNCNLQTLELWNCQLSAACCHEFSSVLKKNQSLTHLNLGANPLRNNGVKVLCEALGNQNCKLQKLKLCKCLLSAVGCRYLSTALKSNQNLTHLKLTGNGLGDDGVKLLFEALKNSDCKLQKLTLDKWKLSADTQRIQDELRQRKPHLIIENSSLC</sequence>
<feature type="domain" description="Pyrin" evidence="8">
    <location>
        <begin position="1"/>
        <end position="92"/>
    </location>
</feature>
<dbReference type="Proteomes" id="UP000002280">
    <property type="component" value="Chromosome 4"/>
</dbReference>
<dbReference type="InterPro" id="IPR007111">
    <property type="entry name" value="NACHT_NTPase"/>
</dbReference>
<dbReference type="CDD" id="cd08320">
    <property type="entry name" value="Pyrin_NALPs"/>
    <property type="match status" value="1"/>
</dbReference>
<dbReference type="SMART" id="SM00368">
    <property type="entry name" value="LRR_RI"/>
    <property type="match status" value="13"/>
</dbReference>
<dbReference type="PANTHER" id="PTHR45690:SF15">
    <property type="entry name" value="NACHT, LRR AND PYD DOMAINS-CONTAINING PROTEIN 14"/>
    <property type="match status" value="1"/>
</dbReference>
<dbReference type="AlphaFoldDB" id="F7GHL5"/>
<keyword evidence="11" id="KW-1185">Reference proteome</keyword>
<reference evidence="10" key="3">
    <citation type="submission" date="2025-09" db="UniProtKB">
        <authorList>
            <consortium name="Ensembl"/>
        </authorList>
    </citation>
    <scope>IDENTIFICATION</scope>
</reference>
<dbReference type="Gene3D" id="3.80.10.10">
    <property type="entry name" value="Ribonuclease Inhibitor"/>
    <property type="match status" value="1"/>
</dbReference>
<dbReference type="InterPro" id="IPR027417">
    <property type="entry name" value="P-loop_NTPase"/>
</dbReference>
<dbReference type="GeneTree" id="ENSGT00940000162005"/>
<dbReference type="GO" id="GO:0050727">
    <property type="term" value="P:regulation of inflammatory response"/>
    <property type="evidence" value="ECO:0000318"/>
    <property type="project" value="GO_Central"/>
</dbReference>
<organism evidence="10 11">
    <name type="scientific">Monodelphis domestica</name>
    <name type="common">Gray short-tailed opossum</name>
    <dbReference type="NCBI Taxonomy" id="13616"/>
    <lineage>
        <taxon>Eukaryota</taxon>
        <taxon>Metazoa</taxon>
        <taxon>Chordata</taxon>
        <taxon>Craniata</taxon>
        <taxon>Vertebrata</taxon>
        <taxon>Euteleostomi</taxon>
        <taxon>Mammalia</taxon>
        <taxon>Metatheria</taxon>
        <taxon>Didelphimorphia</taxon>
        <taxon>Didelphidae</taxon>
        <taxon>Monodelphis</taxon>
    </lineage>
</organism>
<reference evidence="10" key="2">
    <citation type="submission" date="2025-08" db="UniProtKB">
        <authorList>
            <consortium name="Ensembl"/>
        </authorList>
    </citation>
    <scope>IDENTIFICATION</scope>
</reference>
<dbReference type="PROSITE" id="PS50837">
    <property type="entry name" value="NACHT"/>
    <property type="match status" value="1"/>
</dbReference>
<evidence type="ECO:0000313" key="11">
    <source>
        <dbReference type="Proteomes" id="UP000002280"/>
    </source>
</evidence>
<feature type="domain" description="NACHT" evidence="9">
    <location>
        <begin position="227"/>
        <end position="542"/>
    </location>
</feature>
<comment type="subcellular location">
    <subcellularLocation>
        <location evidence="1">Cytoplasm</location>
    </subcellularLocation>
</comment>
<comment type="similarity">
    <text evidence="2">Belongs to the NLRP family.</text>
</comment>
<dbReference type="Pfam" id="PF05729">
    <property type="entry name" value="NACHT"/>
    <property type="match status" value="1"/>
</dbReference>
<dbReference type="PROSITE" id="PS50824">
    <property type="entry name" value="DAPIN"/>
    <property type="match status" value="1"/>
</dbReference>
<dbReference type="GeneID" id="100018508"/>
<name>F7GHL5_MONDO</name>
<proteinExistence type="inferred from homology"/>
<dbReference type="OMA" id="NTVIECQ"/>
<reference evidence="10 11" key="1">
    <citation type="journal article" date="2007" name="Nature">
        <title>Genome of the marsupial Monodelphis domestica reveals innovation in non-coding sequences.</title>
        <authorList>
            <person name="Mikkelsen T.S."/>
            <person name="Wakefield M.J."/>
            <person name="Aken B."/>
            <person name="Amemiya C.T."/>
            <person name="Chang J.L."/>
            <person name="Duke S."/>
            <person name="Garber M."/>
            <person name="Gentles A.J."/>
            <person name="Goodstadt L."/>
            <person name="Heger A."/>
            <person name="Jurka J."/>
            <person name="Kamal M."/>
            <person name="Mauceli E."/>
            <person name="Searle S.M."/>
            <person name="Sharpe T."/>
            <person name="Baker M.L."/>
            <person name="Batzer M.A."/>
            <person name="Benos P.V."/>
            <person name="Belov K."/>
            <person name="Clamp M."/>
            <person name="Cook A."/>
            <person name="Cuff J."/>
            <person name="Das R."/>
            <person name="Davidow L."/>
            <person name="Deakin J.E."/>
            <person name="Fazzari M.J."/>
            <person name="Glass J.L."/>
            <person name="Grabherr M."/>
            <person name="Greally J.M."/>
            <person name="Gu W."/>
            <person name="Hore T.A."/>
            <person name="Huttley G.A."/>
            <person name="Kleber M."/>
            <person name="Jirtle R.L."/>
            <person name="Koina E."/>
            <person name="Lee J.T."/>
            <person name="Mahony S."/>
            <person name="Marra M.A."/>
            <person name="Miller R.D."/>
            <person name="Nicholls R.D."/>
            <person name="Oda M."/>
            <person name="Papenfuss A.T."/>
            <person name="Parra Z.E."/>
            <person name="Pollock D.D."/>
            <person name="Ray D.A."/>
            <person name="Schein J.E."/>
            <person name="Speed T.P."/>
            <person name="Thompson K."/>
            <person name="VandeBerg J.L."/>
            <person name="Wade C.M."/>
            <person name="Walker J.A."/>
            <person name="Waters P.D."/>
            <person name="Webber C."/>
            <person name="Weidman J.R."/>
            <person name="Xie X."/>
            <person name="Zody M.C."/>
            <person name="Baldwin J."/>
            <person name="Abdouelleil A."/>
            <person name="Abdulkadir J."/>
            <person name="Abebe A."/>
            <person name="Abera B."/>
            <person name="Abreu J."/>
            <person name="Acer S.C."/>
            <person name="Aftuck L."/>
            <person name="Alexander A."/>
            <person name="An P."/>
            <person name="Anderson E."/>
            <person name="Anderson S."/>
            <person name="Arachi H."/>
            <person name="Azer M."/>
            <person name="Bachantsang P."/>
            <person name="Barry A."/>
            <person name="Bayul T."/>
            <person name="Berlin A."/>
            <person name="Bessette D."/>
            <person name="Bloom T."/>
            <person name="Bloom T."/>
            <person name="Boguslavskiy L."/>
            <person name="Bonnet C."/>
            <person name="Boukhgalter B."/>
            <person name="Bourzgui I."/>
            <person name="Brown A."/>
            <person name="Cahill P."/>
            <person name="Channer S."/>
            <person name="Cheshatsang Y."/>
            <person name="Chuda L."/>
            <person name="Citroen M."/>
            <person name="Collymore A."/>
            <person name="Cooke P."/>
            <person name="Costello M."/>
            <person name="D'Aco K."/>
            <person name="Daza R."/>
            <person name="De Haan G."/>
            <person name="DeGray S."/>
            <person name="DeMaso C."/>
            <person name="Dhargay N."/>
            <person name="Dooley K."/>
            <person name="Dooley E."/>
            <person name="Doricent M."/>
            <person name="Dorje P."/>
            <person name="Dorjee K."/>
            <person name="Dupes A."/>
            <person name="Elong R."/>
            <person name="Falk J."/>
            <person name="Farina A."/>
            <person name="Faro S."/>
            <person name="Ferguson D."/>
            <person name="Fisher S."/>
            <person name="Foley C.D."/>
            <person name="Franke A."/>
            <person name="Friedrich D."/>
            <person name="Gadbois L."/>
            <person name="Gearin G."/>
            <person name="Gearin C.R."/>
            <person name="Giannoukos G."/>
            <person name="Goode T."/>
            <person name="Graham J."/>
            <person name="Grandbois E."/>
            <person name="Grewal S."/>
            <person name="Gyaltsen K."/>
            <person name="Hafez N."/>
            <person name="Hagos B."/>
            <person name="Hall J."/>
            <person name="Henson C."/>
            <person name="Hollinger A."/>
            <person name="Honan T."/>
            <person name="Huard M.D."/>
            <person name="Hughes L."/>
            <person name="Hurhula B."/>
            <person name="Husby M.E."/>
            <person name="Kamat A."/>
            <person name="Kanga B."/>
            <person name="Kashin S."/>
            <person name="Khazanovich D."/>
            <person name="Kisner P."/>
            <person name="Lance K."/>
            <person name="Lara M."/>
            <person name="Lee W."/>
            <person name="Lennon N."/>
            <person name="Letendre F."/>
            <person name="LeVine R."/>
            <person name="Lipovsky A."/>
            <person name="Liu X."/>
            <person name="Liu J."/>
            <person name="Liu S."/>
            <person name="Lokyitsang T."/>
            <person name="Lokyitsang Y."/>
            <person name="Lubonja R."/>
            <person name="Lui A."/>
            <person name="MacDonald P."/>
            <person name="Magnisalis V."/>
            <person name="Maru K."/>
            <person name="Matthews C."/>
            <person name="McCusker W."/>
            <person name="McDonough S."/>
            <person name="Mehta T."/>
            <person name="Meldrim J."/>
            <person name="Meneus L."/>
            <person name="Mihai O."/>
            <person name="Mihalev A."/>
            <person name="Mihova T."/>
            <person name="Mittelman R."/>
            <person name="Mlenga V."/>
            <person name="Montmayeur A."/>
            <person name="Mulrain L."/>
            <person name="Navidi A."/>
            <person name="Naylor J."/>
            <person name="Negash T."/>
            <person name="Nguyen T."/>
            <person name="Nguyen N."/>
            <person name="Nicol R."/>
            <person name="Norbu C."/>
            <person name="Norbu N."/>
            <person name="Novod N."/>
            <person name="O'Neill B."/>
            <person name="Osman S."/>
            <person name="Markiewicz E."/>
            <person name="Oyono O.L."/>
            <person name="Patti C."/>
            <person name="Phunkhang P."/>
            <person name="Pierre F."/>
            <person name="Priest M."/>
            <person name="Raghuraman S."/>
            <person name="Rege F."/>
            <person name="Reyes R."/>
            <person name="Rise C."/>
            <person name="Rogov P."/>
            <person name="Ross K."/>
            <person name="Ryan E."/>
            <person name="Settipalli S."/>
            <person name="Shea T."/>
            <person name="Sherpa N."/>
            <person name="Shi L."/>
            <person name="Shih D."/>
            <person name="Sparrow T."/>
            <person name="Spaulding J."/>
            <person name="Stalker J."/>
            <person name="Stange-Thomann N."/>
            <person name="Stavropoulos S."/>
            <person name="Stone C."/>
            <person name="Strader C."/>
            <person name="Tesfaye S."/>
            <person name="Thomson T."/>
            <person name="Thoulutsang Y."/>
            <person name="Thoulutsang D."/>
            <person name="Topham K."/>
            <person name="Topping I."/>
            <person name="Tsamla T."/>
            <person name="Vassiliev H."/>
            <person name="Vo A."/>
            <person name="Wangchuk T."/>
            <person name="Wangdi T."/>
            <person name="Weiand M."/>
            <person name="Wilkinson J."/>
            <person name="Wilson A."/>
            <person name="Yadav S."/>
            <person name="Young G."/>
            <person name="Yu Q."/>
            <person name="Zembek L."/>
            <person name="Zhong D."/>
            <person name="Zimmer A."/>
            <person name="Zwirko Z."/>
            <person name="Jaffe D.B."/>
            <person name="Alvarez P."/>
            <person name="Brockman W."/>
            <person name="Butler J."/>
            <person name="Chin C."/>
            <person name="Gnerre S."/>
            <person name="MacCallum I."/>
            <person name="Graves J.A."/>
            <person name="Ponting C.P."/>
            <person name="Breen M."/>
            <person name="Samollow P.B."/>
            <person name="Lander E.S."/>
            <person name="Lindblad-Toh K."/>
        </authorList>
    </citation>
    <scope>NUCLEOTIDE SEQUENCE [LARGE SCALE GENOMIC DNA]</scope>
</reference>
<evidence type="ECO:0000256" key="2">
    <source>
        <dbReference type="ARBA" id="ARBA00008665"/>
    </source>
</evidence>
<keyword evidence="4" id="KW-0433">Leucine-rich repeat</keyword>
<evidence type="ECO:0000256" key="1">
    <source>
        <dbReference type="ARBA" id="ARBA00004496"/>
    </source>
</evidence>
<dbReference type="Gene3D" id="1.10.533.10">
    <property type="entry name" value="Death Domain, Fas"/>
    <property type="match status" value="1"/>
</dbReference>
<keyword evidence="6" id="KW-0547">Nucleotide-binding</keyword>
<dbReference type="Pfam" id="PF14484">
    <property type="entry name" value="FISNA"/>
    <property type="match status" value="1"/>
</dbReference>
<dbReference type="eggNOG" id="ENOG502SBIG">
    <property type="taxonomic scope" value="Eukaryota"/>
</dbReference>
<dbReference type="Pfam" id="PF02758">
    <property type="entry name" value="PYRIN"/>
    <property type="match status" value="1"/>
</dbReference>
<dbReference type="Pfam" id="PF17776">
    <property type="entry name" value="NLRC4_HD2"/>
    <property type="match status" value="1"/>
</dbReference>
<keyword evidence="7" id="KW-0067">ATP-binding</keyword>
<dbReference type="CDD" id="cd00116">
    <property type="entry name" value="LRR_RI"/>
    <property type="match status" value="1"/>
</dbReference>
<gene>
    <name evidence="10" type="primary">LOC100018508</name>
</gene>
<evidence type="ECO:0000256" key="3">
    <source>
        <dbReference type="ARBA" id="ARBA00022490"/>
    </source>
</evidence>
<dbReference type="STRING" id="13616.ENSMODP00000025242"/>
<evidence type="ECO:0000256" key="7">
    <source>
        <dbReference type="ARBA" id="ARBA00022840"/>
    </source>
</evidence>
<dbReference type="PRINTS" id="PR00364">
    <property type="entry name" value="DISEASERSIST"/>
</dbReference>